<gene>
    <name evidence="1" type="ORF">KI387_012140</name>
</gene>
<protein>
    <submittedName>
        <fullName evidence="1">Uncharacterized protein</fullName>
    </submittedName>
</protein>
<comment type="caution">
    <text evidence="1">The sequence shown here is derived from an EMBL/GenBank/DDBJ whole genome shotgun (WGS) entry which is preliminary data.</text>
</comment>
<name>A0AA38CIA3_TAXCH</name>
<keyword evidence="2" id="KW-1185">Reference proteome</keyword>
<accession>A0AA38CIA3</accession>
<dbReference type="Proteomes" id="UP000824469">
    <property type="component" value="Unassembled WGS sequence"/>
</dbReference>
<sequence length="70" mass="7785">MEVSVAIRHWGSQLLSRKISRICESIEPQSYFEGEELELMQTWCELVVAESDLKALKPSEGAVDSSNVGS</sequence>
<feature type="non-terminal residue" evidence="1">
    <location>
        <position position="70"/>
    </location>
</feature>
<evidence type="ECO:0000313" key="1">
    <source>
        <dbReference type="EMBL" id="KAH9300557.1"/>
    </source>
</evidence>
<dbReference type="EMBL" id="JAHRHJ020000009">
    <property type="protein sequence ID" value="KAH9300557.1"/>
    <property type="molecule type" value="Genomic_DNA"/>
</dbReference>
<evidence type="ECO:0000313" key="2">
    <source>
        <dbReference type="Proteomes" id="UP000824469"/>
    </source>
</evidence>
<reference evidence="1 2" key="1">
    <citation type="journal article" date="2021" name="Nat. Plants">
        <title>The Taxus genome provides insights into paclitaxel biosynthesis.</title>
        <authorList>
            <person name="Xiong X."/>
            <person name="Gou J."/>
            <person name="Liao Q."/>
            <person name="Li Y."/>
            <person name="Zhou Q."/>
            <person name="Bi G."/>
            <person name="Li C."/>
            <person name="Du R."/>
            <person name="Wang X."/>
            <person name="Sun T."/>
            <person name="Guo L."/>
            <person name="Liang H."/>
            <person name="Lu P."/>
            <person name="Wu Y."/>
            <person name="Zhang Z."/>
            <person name="Ro D.K."/>
            <person name="Shang Y."/>
            <person name="Huang S."/>
            <person name="Yan J."/>
        </authorList>
    </citation>
    <scope>NUCLEOTIDE SEQUENCE [LARGE SCALE GENOMIC DNA]</scope>
    <source>
        <strain evidence="1">Ta-2019</strain>
    </source>
</reference>
<organism evidence="1 2">
    <name type="scientific">Taxus chinensis</name>
    <name type="common">Chinese yew</name>
    <name type="synonym">Taxus wallichiana var. chinensis</name>
    <dbReference type="NCBI Taxonomy" id="29808"/>
    <lineage>
        <taxon>Eukaryota</taxon>
        <taxon>Viridiplantae</taxon>
        <taxon>Streptophyta</taxon>
        <taxon>Embryophyta</taxon>
        <taxon>Tracheophyta</taxon>
        <taxon>Spermatophyta</taxon>
        <taxon>Pinopsida</taxon>
        <taxon>Pinidae</taxon>
        <taxon>Conifers II</taxon>
        <taxon>Cupressales</taxon>
        <taxon>Taxaceae</taxon>
        <taxon>Taxus</taxon>
    </lineage>
</organism>
<dbReference type="AlphaFoldDB" id="A0AA38CIA3"/>
<proteinExistence type="predicted"/>